<dbReference type="EMBL" id="KE356560">
    <property type="protein sequence ID" value="ERG92118.1"/>
    <property type="molecule type" value="Genomic_DNA"/>
</dbReference>
<evidence type="ECO:0008006" key="3">
    <source>
        <dbReference type="Google" id="ProtNLM"/>
    </source>
</evidence>
<organism evidence="1 2">
    <name type="scientific">Haloquadratum walsbyi J07HQW1</name>
    <dbReference type="NCBI Taxonomy" id="1238424"/>
    <lineage>
        <taxon>Archaea</taxon>
        <taxon>Methanobacteriati</taxon>
        <taxon>Methanobacteriota</taxon>
        <taxon>Stenosarchaea group</taxon>
        <taxon>Halobacteria</taxon>
        <taxon>Halobacteriales</taxon>
        <taxon>Haloferacaceae</taxon>
        <taxon>Haloquadratum</taxon>
    </lineage>
</organism>
<accession>U1N6N7</accession>
<proteinExistence type="predicted"/>
<reference evidence="1 2" key="1">
    <citation type="journal article" date="2013" name="PLoS ONE">
        <title>Assembly-driven community genomics of a hypersaline microbial ecosystem.</title>
        <authorList>
            <person name="Podell S."/>
            <person name="Ugalde J.A."/>
            <person name="Narasingarao P."/>
            <person name="Banfield J.F."/>
            <person name="Heidelberg K.B."/>
            <person name="Allen E.E."/>
        </authorList>
    </citation>
    <scope>NUCLEOTIDE SEQUENCE [LARGE SCALE GENOMIC DNA]</scope>
    <source>
        <strain evidence="2">J07HQW1</strain>
    </source>
</reference>
<dbReference type="AlphaFoldDB" id="U1N6N7"/>
<dbReference type="Proteomes" id="UP000030649">
    <property type="component" value="Unassembled WGS sequence"/>
</dbReference>
<name>U1N6N7_9EURY</name>
<dbReference type="PROSITE" id="PS51257">
    <property type="entry name" value="PROKAR_LIPOPROTEIN"/>
    <property type="match status" value="1"/>
</dbReference>
<protein>
    <recommendedName>
        <fullName evidence="3">Lipoprotein</fullName>
    </recommendedName>
</protein>
<dbReference type="HOGENOM" id="CLU_1965486_0_0_2"/>
<sequence>MPSIHSRRTVLKACGTTLCLGVAGLSGCSEVLSSRELGHTVEVFNTMESTETFAVEVTNRTDETLYRRKFRLRGGYGEEGTEAFGGTPIQIIVTNDRLGTVRRQWPETDCEGSQSAGGVDLYLTAEEVQLGVDCNTQYID</sequence>
<evidence type="ECO:0000313" key="2">
    <source>
        <dbReference type="Proteomes" id="UP000030649"/>
    </source>
</evidence>
<evidence type="ECO:0000313" key="1">
    <source>
        <dbReference type="EMBL" id="ERG92118.1"/>
    </source>
</evidence>
<gene>
    <name evidence="1" type="ORF">J07HQW1_02153</name>
</gene>